<accession>A0A1E3PCT7</accession>
<organism evidence="2 3">
    <name type="scientific">Nadsonia fulvescens var. elongata DSM 6958</name>
    <dbReference type="NCBI Taxonomy" id="857566"/>
    <lineage>
        <taxon>Eukaryota</taxon>
        <taxon>Fungi</taxon>
        <taxon>Dikarya</taxon>
        <taxon>Ascomycota</taxon>
        <taxon>Saccharomycotina</taxon>
        <taxon>Dipodascomycetes</taxon>
        <taxon>Dipodascales</taxon>
        <taxon>Dipodascales incertae sedis</taxon>
        <taxon>Nadsonia</taxon>
    </lineage>
</organism>
<protein>
    <recommendedName>
        <fullName evidence="4">Myb-like domain-containing protein</fullName>
    </recommendedName>
</protein>
<proteinExistence type="predicted"/>
<feature type="region of interest" description="Disordered" evidence="1">
    <location>
        <begin position="354"/>
        <end position="375"/>
    </location>
</feature>
<gene>
    <name evidence="2" type="ORF">NADFUDRAFT_44114</name>
</gene>
<reference evidence="2 3" key="1">
    <citation type="journal article" date="2016" name="Proc. Natl. Acad. Sci. U.S.A.">
        <title>Comparative genomics of biotechnologically important yeasts.</title>
        <authorList>
            <person name="Riley R."/>
            <person name="Haridas S."/>
            <person name="Wolfe K.H."/>
            <person name="Lopes M.R."/>
            <person name="Hittinger C.T."/>
            <person name="Goeker M."/>
            <person name="Salamov A.A."/>
            <person name="Wisecaver J.H."/>
            <person name="Long T.M."/>
            <person name="Calvey C.H."/>
            <person name="Aerts A.L."/>
            <person name="Barry K.W."/>
            <person name="Choi C."/>
            <person name="Clum A."/>
            <person name="Coughlan A.Y."/>
            <person name="Deshpande S."/>
            <person name="Douglass A.P."/>
            <person name="Hanson S.J."/>
            <person name="Klenk H.-P."/>
            <person name="LaButti K.M."/>
            <person name="Lapidus A."/>
            <person name="Lindquist E.A."/>
            <person name="Lipzen A.M."/>
            <person name="Meier-Kolthoff J.P."/>
            <person name="Ohm R.A."/>
            <person name="Otillar R.P."/>
            <person name="Pangilinan J.L."/>
            <person name="Peng Y."/>
            <person name="Rokas A."/>
            <person name="Rosa C.A."/>
            <person name="Scheuner C."/>
            <person name="Sibirny A.A."/>
            <person name="Slot J.C."/>
            <person name="Stielow J.B."/>
            <person name="Sun H."/>
            <person name="Kurtzman C.P."/>
            <person name="Blackwell M."/>
            <person name="Grigoriev I.V."/>
            <person name="Jeffries T.W."/>
        </authorList>
    </citation>
    <scope>NUCLEOTIDE SEQUENCE [LARGE SCALE GENOMIC DNA]</scope>
    <source>
        <strain evidence="2 3">DSM 6958</strain>
    </source>
</reference>
<evidence type="ECO:0008006" key="4">
    <source>
        <dbReference type="Google" id="ProtNLM"/>
    </source>
</evidence>
<evidence type="ECO:0000313" key="2">
    <source>
        <dbReference type="EMBL" id="ODQ63198.1"/>
    </source>
</evidence>
<dbReference type="Proteomes" id="UP000095009">
    <property type="component" value="Unassembled WGS sequence"/>
</dbReference>
<sequence>MNQDPLNESFSLNSQTSSEVISNYPLNAYNYPYLQGTLNNTFKVDSELGLPVVYPYNPHNIDFRPILASFDSFTSYVSPEVHASLAPKPLLTHPSYQIDFSNMPVCLSAPLTMASQSYEPTSHTPVHSSKQHILHSPVYTDHLPFNSLPQQPVSKMEPDSTHQQLQFQIPLSTYHQSAPFNITSSFPSFKAKESTNLQCSQLINASTYPDEKNNFRPQQLPLVPLLIQDETINDTSFNSDYESPLEAQRESTFYSDINSNSSLKAKNPSTPLSEIPVKSQLQQPSSQVSFIFPYQTPSLLSSPPSSQAEFGAHLPVIIQKQTHPHISQDITINMPVENKSVSLSNLSESLNINQSNNYTHPNPHSPPTRPGPIAITVDPPSMVRNKKKSKYTAHQDQLILKLKKQLKSWDEIARLTSLSNGLAARNRYQVLVGQQGLHNIEEGAEMEWTSTEVSSLRKVLKSQLSSVDIIREKDGGAVLNIIQWRLVAQELSHIRQKKFTSKKCKKKAKSMLMNEPGWLEKKTPKRFDKETSPEIAYYLSTSSSVSSLESVKEYPVVAQVIPRQPESIEQHDDNSKTKNSRVDEYFDRYFFGTYHAQ</sequence>
<evidence type="ECO:0000256" key="1">
    <source>
        <dbReference type="SAM" id="MobiDB-lite"/>
    </source>
</evidence>
<dbReference type="EMBL" id="KV454415">
    <property type="protein sequence ID" value="ODQ63198.1"/>
    <property type="molecule type" value="Genomic_DNA"/>
</dbReference>
<keyword evidence="3" id="KW-1185">Reference proteome</keyword>
<evidence type="ECO:0000313" key="3">
    <source>
        <dbReference type="Proteomes" id="UP000095009"/>
    </source>
</evidence>
<name>A0A1E3PCT7_9ASCO</name>
<dbReference type="AlphaFoldDB" id="A0A1E3PCT7"/>